<dbReference type="SUPFAM" id="SSF56436">
    <property type="entry name" value="C-type lectin-like"/>
    <property type="match status" value="1"/>
</dbReference>
<feature type="domain" description="C-type lectin" evidence="1">
    <location>
        <begin position="1"/>
        <end position="93"/>
    </location>
</feature>
<dbReference type="Pfam" id="PF00059">
    <property type="entry name" value="Lectin_C"/>
    <property type="match status" value="1"/>
</dbReference>
<accession>A0ABM0JDY4</accession>
<name>A0ABM0JDY4_APLCA</name>
<dbReference type="InterPro" id="IPR001304">
    <property type="entry name" value="C-type_lectin-like"/>
</dbReference>
<evidence type="ECO:0000313" key="2">
    <source>
        <dbReference type="Proteomes" id="UP000694888"/>
    </source>
</evidence>
<protein>
    <submittedName>
        <fullName evidence="3">Macrophage mannose receptor 1</fullName>
    </submittedName>
</protein>
<dbReference type="CDD" id="cd00037">
    <property type="entry name" value="CLECT"/>
    <property type="match status" value="1"/>
</dbReference>
<dbReference type="InterPro" id="IPR016186">
    <property type="entry name" value="C-type_lectin-like/link_sf"/>
</dbReference>
<evidence type="ECO:0000313" key="3">
    <source>
        <dbReference type="RefSeq" id="XP_005091474.3"/>
    </source>
</evidence>
<evidence type="ECO:0000259" key="1">
    <source>
        <dbReference type="PROSITE" id="PS50041"/>
    </source>
</evidence>
<keyword evidence="2" id="KW-1185">Reference proteome</keyword>
<dbReference type="Proteomes" id="UP000694888">
    <property type="component" value="Unplaced"/>
</dbReference>
<dbReference type="Gene3D" id="3.10.100.10">
    <property type="entry name" value="Mannose-Binding Protein A, subunit A"/>
    <property type="match status" value="1"/>
</dbReference>
<dbReference type="InterPro" id="IPR016187">
    <property type="entry name" value="CTDL_fold"/>
</dbReference>
<dbReference type="PROSITE" id="PS50041">
    <property type="entry name" value="C_TYPE_LECTIN_2"/>
    <property type="match status" value="1"/>
</dbReference>
<organism evidence="2 3">
    <name type="scientific">Aplysia californica</name>
    <name type="common">California sea hare</name>
    <dbReference type="NCBI Taxonomy" id="6500"/>
    <lineage>
        <taxon>Eukaryota</taxon>
        <taxon>Metazoa</taxon>
        <taxon>Spiralia</taxon>
        <taxon>Lophotrochozoa</taxon>
        <taxon>Mollusca</taxon>
        <taxon>Gastropoda</taxon>
        <taxon>Heterobranchia</taxon>
        <taxon>Euthyneura</taxon>
        <taxon>Tectipleura</taxon>
        <taxon>Aplysiida</taxon>
        <taxon>Aplysioidea</taxon>
        <taxon>Aplysiidae</taxon>
        <taxon>Aplysia</taxon>
    </lineage>
</organism>
<keyword evidence="3" id="KW-0675">Receptor</keyword>
<dbReference type="GeneID" id="101852820"/>
<gene>
    <name evidence="3" type="primary">LOC101852820</name>
</gene>
<proteinExistence type="predicted"/>
<sequence>MTEAQTVCQKMGGQLPEAETLKHLAVLGRIAYPAQVIWMGATDHVKRNHYVWPSGEPVDRSMFGKNEPNGVDERCLVLFSTSRQLSDYPCERKVDDAFNIVCAIVLI</sequence>
<dbReference type="RefSeq" id="XP_005091474.3">
    <property type="nucleotide sequence ID" value="XM_005091417.3"/>
</dbReference>
<reference evidence="3" key="1">
    <citation type="submission" date="2025-08" db="UniProtKB">
        <authorList>
            <consortium name="RefSeq"/>
        </authorList>
    </citation>
    <scope>IDENTIFICATION</scope>
</reference>